<comment type="caution">
    <text evidence="5">The sequence shown here is derived from an EMBL/GenBank/DDBJ whole genome shotgun (WGS) entry which is preliminary data.</text>
</comment>
<dbReference type="InterPro" id="IPR012935">
    <property type="entry name" value="NuBaID_N"/>
</dbReference>
<feature type="region of interest" description="Disordered" evidence="3">
    <location>
        <begin position="443"/>
        <end position="473"/>
    </location>
</feature>
<evidence type="ECO:0000256" key="1">
    <source>
        <dbReference type="ARBA" id="ARBA00004123"/>
    </source>
</evidence>
<protein>
    <recommendedName>
        <fullName evidence="4">C3HC-type domain-containing protein</fullName>
    </recommendedName>
</protein>
<feature type="region of interest" description="Disordered" evidence="3">
    <location>
        <begin position="599"/>
        <end position="618"/>
    </location>
</feature>
<dbReference type="Proteomes" id="UP001443914">
    <property type="component" value="Unassembled WGS sequence"/>
</dbReference>
<dbReference type="PANTHER" id="PTHR15835">
    <property type="entry name" value="NUCLEAR-INTERACTING PARTNER OF ALK"/>
    <property type="match status" value="1"/>
</dbReference>
<gene>
    <name evidence="5" type="ORF">RND81_10G209400</name>
</gene>
<accession>A0AAW1I734</accession>
<feature type="region of interest" description="Disordered" evidence="3">
    <location>
        <begin position="12"/>
        <end position="39"/>
    </location>
</feature>
<feature type="compositionally biased region" description="Polar residues" evidence="3">
    <location>
        <begin position="271"/>
        <end position="290"/>
    </location>
</feature>
<sequence length="618" mass="67956">MAEDTEKRFQNIMNKLFHSPKSSSSSSSSRKAIGQKRQYAAMEPNLKGDNIGESLNAAQPPPCRPWDRVDLMRRLATFKSMRWFAKPKAVDAVSCARRGWVNVDIDIIACEVCGARLQFATPSTWHQQQVEKAALVFSLKLDTGHKLLCPWVDNACNESLALFPPMPSSVLVDQYKERSSALLQLSALPLISDSVIRSMKNPQLEYFLKQSLSVECGSGPNNSTLAEYFGTDVEEISCHLYYQAHRLLSLCGWEPRLLPYVVIRDDKPESSGRNNNTTGLSDEVSGEQNNKLSVHISASDESMKDKDDPGALSGTYDPSCTVLDCKLCGASVGLWGFTTIPRPLELVRVVGTTELGGHSNETESSTIVNGRSDISKTSKVARLSMEPATNLTIAGGPPPTKQNFRATISLPVIGRNVRARFSYLSPDAKISDTEGHVVTEGLTENLNDEENRDPQDNGSAPKANGGQSELPSTVCVDTTSDQQMLMNITKETSSDLTSEQMNDAVGDIIETALQKNLTTPSIDKDLKSHSADKMMEFHPVQQHRHFCPWVVSTDTTSPGWLQTLSALQKEKVFSLPHNEASPSSPSLIKVDDPITSIRRLFESPPAKRRKSDSTKNVK</sequence>
<dbReference type="AlphaFoldDB" id="A0AAW1I734"/>
<evidence type="ECO:0000256" key="3">
    <source>
        <dbReference type="SAM" id="MobiDB-lite"/>
    </source>
</evidence>
<proteinExistence type="predicted"/>
<dbReference type="Pfam" id="PF07967">
    <property type="entry name" value="zf-C3HC"/>
    <property type="match status" value="1"/>
</dbReference>
<feature type="region of interest" description="Disordered" evidence="3">
    <location>
        <begin position="268"/>
        <end position="290"/>
    </location>
</feature>
<keyword evidence="2" id="KW-0539">Nucleus</keyword>
<evidence type="ECO:0000259" key="4">
    <source>
        <dbReference type="Pfam" id="PF07967"/>
    </source>
</evidence>
<dbReference type="GO" id="GO:0005634">
    <property type="term" value="C:nucleus"/>
    <property type="evidence" value="ECO:0007669"/>
    <property type="project" value="UniProtKB-SubCell"/>
</dbReference>
<evidence type="ECO:0000256" key="2">
    <source>
        <dbReference type="ARBA" id="ARBA00023242"/>
    </source>
</evidence>
<reference evidence="5" key="1">
    <citation type="submission" date="2024-03" db="EMBL/GenBank/DDBJ databases">
        <title>WGS assembly of Saponaria officinalis var. Norfolk2.</title>
        <authorList>
            <person name="Jenkins J."/>
            <person name="Shu S."/>
            <person name="Grimwood J."/>
            <person name="Barry K."/>
            <person name="Goodstein D."/>
            <person name="Schmutz J."/>
            <person name="Leebens-Mack J."/>
            <person name="Osbourn A."/>
        </authorList>
    </citation>
    <scope>NUCLEOTIDE SEQUENCE [LARGE SCALE GENOMIC DNA]</scope>
    <source>
        <strain evidence="5">JIC</strain>
    </source>
</reference>
<organism evidence="5 6">
    <name type="scientific">Saponaria officinalis</name>
    <name type="common">Common soapwort</name>
    <name type="synonym">Lychnis saponaria</name>
    <dbReference type="NCBI Taxonomy" id="3572"/>
    <lineage>
        <taxon>Eukaryota</taxon>
        <taxon>Viridiplantae</taxon>
        <taxon>Streptophyta</taxon>
        <taxon>Embryophyta</taxon>
        <taxon>Tracheophyta</taxon>
        <taxon>Spermatophyta</taxon>
        <taxon>Magnoliopsida</taxon>
        <taxon>eudicotyledons</taxon>
        <taxon>Gunneridae</taxon>
        <taxon>Pentapetalae</taxon>
        <taxon>Caryophyllales</taxon>
        <taxon>Caryophyllaceae</taxon>
        <taxon>Caryophylleae</taxon>
        <taxon>Saponaria</taxon>
    </lineage>
</organism>
<evidence type="ECO:0000313" key="6">
    <source>
        <dbReference type="Proteomes" id="UP001443914"/>
    </source>
</evidence>
<dbReference type="GO" id="GO:0008270">
    <property type="term" value="F:zinc ion binding"/>
    <property type="evidence" value="ECO:0007669"/>
    <property type="project" value="InterPro"/>
</dbReference>
<dbReference type="EMBL" id="JBDFQZ010000010">
    <property type="protein sequence ID" value="KAK9684430.1"/>
    <property type="molecule type" value="Genomic_DNA"/>
</dbReference>
<dbReference type="PANTHER" id="PTHR15835:SF6">
    <property type="entry name" value="ZINC FINGER C3HC-TYPE PROTEIN 1"/>
    <property type="match status" value="1"/>
</dbReference>
<keyword evidence="6" id="KW-1185">Reference proteome</keyword>
<name>A0AAW1I734_SAPOF</name>
<comment type="subcellular location">
    <subcellularLocation>
        <location evidence="1">Nucleus</location>
    </subcellularLocation>
</comment>
<evidence type="ECO:0000313" key="5">
    <source>
        <dbReference type="EMBL" id="KAK9684430.1"/>
    </source>
</evidence>
<feature type="domain" description="C3HC-type" evidence="4">
    <location>
        <begin position="65"/>
        <end position="190"/>
    </location>
</feature>